<protein>
    <submittedName>
        <fullName evidence="6">Type VI secretion system tip protein VgrG</fullName>
    </submittedName>
</protein>
<feature type="domain" description="DUF2345" evidence="4">
    <location>
        <begin position="702"/>
        <end position="848"/>
    </location>
</feature>
<accession>A0ABY4S0M5</accession>
<comment type="similarity">
    <text evidence="1">Belongs to the VgrG protein family.</text>
</comment>
<dbReference type="Gene3D" id="2.40.50.230">
    <property type="entry name" value="Gp5 N-terminal domain"/>
    <property type="match status" value="1"/>
</dbReference>
<dbReference type="EMBL" id="CP097635">
    <property type="protein sequence ID" value="URI05994.1"/>
    <property type="molecule type" value="Genomic_DNA"/>
</dbReference>
<feature type="domain" description="Gp5/Type VI secretion system Vgr protein OB-fold" evidence="3">
    <location>
        <begin position="463"/>
        <end position="534"/>
    </location>
</feature>
<dbReference type="Pfam" id="PF04717">
    <property type="entry name" value="Phage_base_V"/>
    <property type="match status" value="1"/>
</dbReference>
<dbReference type="SUPFAM" id="SSF69279">
    <property type="entry name" value="Phage tail proteins"/>
    <property type="match status" value="2"/>
</dbReference>
<dbReference type="InterPro" id="IPR017847">
    <property type="entry name" value="T6SS_RhsGE_Vgr_subset"/>
</dbReference>
<dbReference type="SUPFAM" id="SSF69349">
    <property type="entry name" value="Phage fibre proteins"/>
    <property type="match status" value="1"/>
</dbReference>
<gene>
    <name evidence="6" type="primary">vgrG</name>
    <name evidence="6" type="ORF">MW290_08605</name>
</gene>
<keyword evidence="7" id="KW-1185">Reference proteome</keyword>
<dbReference type="NCBIfam" id="TIGR01646">
    <property type="entry name" value="vgr_GE"/>
    <property type="match status" value="1"/>
</dbReference>
<feature type="region of interest" description="Disordered" evidence="2">
    <location>
        <begin position="721"/>
        <end position="748"/>
    </location>
</feature>
<reference evidence="6" key="1">
    <citation type="submission" date="2022-05" db="EMBL/GenBank/DDBJ databases">
        <title>An RpoN-dependent PEP-CTERM gene is involved in floc formation of an Aquincola tertiaricarbonis strain.</title>
        <authorList>
            <person name="Qiu D."/>
            <person name="Xia M."/>
        </authorList>
    </citation>
    <scope>NUCLEOTIDE SEQUENCE</scope>
    <source>
        <strain evidence="6">RN12</strain>
    </source>
</reference>
<dbReference type="Pfam" id="PF05954">
    <property type="entry name" value="Phage_GPD"/>
    <property type="match status" value="1"/>
</dbReference>
<feature type="compositionally biased region" description="Basic and acidic residues" evidence="2">
    <location>
        <begin position="601"/>
        <end position="623"/>
    </location>
</feature>
<sequence length="973" mass="106715">MNQRRPAVPLFSGERALTISSPAIPQHLGRPALVPLRLSGREAINGLFEYRLVLQTPDEVAAVGGLLRGANFSLPDMVGREICCAIELEGHGSGLLGNQGAGERQINALITEARLLGEDSRHALYELTLRPWLYLATLSTDCKVFQNQTPVQVLRAVLDDYIFPVEWRLIERYPVGDYLVQYNETDYQFLCRLMQAWGINHHFEHTNGVHRLVLSDYNGAFTPLQADEPGSRYHTIAYYPPGHKIDEEYIHAFAPVDRLTAGRYESREYDHTRPRASLTATAREARPTGQAEQEVYLWRGSQTLGEGETAVRLPASDWSQPNRGADKAANQTEAQGRHLARLRMDALRQVGHRARGQGHVRGIAAGHSFQLREHPQHAANIYYLTLAADLVVENVSEDTARAAAPKALSDAQRLGGQWRCTVDFEVQPASELLRPEATQPKPHIPGPETALVCGPDAGTAETNLYTDHLGRIKVQFPWDRYGPNTHHSSCWVRVSSEWAGNQLGGMHLPRVGQEVIVSFIGGDIDRPICTGRVYNQTNLPPWELPAQQALSGLRSRELTPGGGNSAAGRSNHLVLDDTHQAIQAQLKSDHQHSSLSLGHITRIEDRQGRKDHRGQGFELRTDGHGAIRAKDGLILSTEARTKAAGHVTDLSETVARLNQAHGQHDSLGHLAQMHQAHTQGDQDDVAQALKAQNQAIAGEPKEGRFPELQEPHLILASPAGIESTTSQSTHQHSGQHHAISSGGHTSVSTGKSLLASAKEAIRLFAYRSGIRLTSARQDIDIRALQTNLQMLAKLNIHLQSERIEICARQEVVINGGGSYTRWSASGIDSGTHGSWTAHAAKHGLDGPANRPQVQVPLTAMPEPPPQGLRLQLDHLPEVPQGLWAGQPYRLLKNGRPHSHGVVDAQGWIHVQGHHNGDQYQLQLANGAVLDLPVAGQSPAPGSAQHTEHRLANLGVRADGQGPSQRHQQHRRDA</sequence>
<dbReference type="Pfam" id="PF13296">
    <property type="entry name" value="T6SS_Vgr"/>
    <property type="match status" value="1"/>
</dbReference>
<dbReference type="SUPFAM" id="SSF69255">
    <property type="entry name" value="gp5 N-terminal domain-like"/>
    <property type="match status" value="1"/>
</dbReference>
<dbReference type="InterPro" id="IPR006533">
    <property type="entry name" value="T6SS_Vgr_RhsGE"/>
</dbReference>
<dbReference type="InterPro" id="IPR028244">
    <property type="entry name" value="T6SS_Rhs_Vgr_dom"/>
</dbReference>
<feature type="region of interest" description="Disordered" evidence="2">
    <location>
        <begin position="586"/>
        <end position="623"/>
    </location>
</feature>
<evidence type="ECO:0000256" key="2">
    <source>
        <dbReference type="SAM" id="MobiDB-lite"/>
    </source>
</evidence>
<feature type="region of interest" description="Disordered" evidence="2">
    <location>
        <begin position="316"/>
        <end position="336"/>
    </location>
</feature>
<evidence type="ECO:0000259" key="3">
    <source>
        <dbReference type="Pfam" id="PF04717"/>
    </source>
</evidence>
<evidence type="ECO:0000313" key="7">
    <source>
        <dbReference type="Proteomes" id="UP001056201"/>
    </source>
</evidence>
<dbReference type="Gene3D" id="3.55.50.10">
    <property type="entry name" value="Baseplate protein-like domains"/>
    <property type="match status" value="1"/>
</dbReference>
<dbReference type="InterPro" id="IPR018769">
    <property type="entry name" value="VgrG2_DUF2345"/>
</dbReference>
<feature type="domain" description="Putative type VI secretion system Rhs element associated Vgr" evidence="5">
    <location>
        <begin position="567"/>
        <end position="671"/>
    </location>
</feature>
<organism evidence="6 7">
    <name type="scientific">Aquincola tertiaricarbonis</name>
    <dbReference type="NCBI Taxonomy" id="391953"/>
    <lineage>
        <taxon>Bacteria</taxon>
        <taxon>Pseudomonadati</taxon>
        <taxon>Pseudomonadota</taxon>
        <taxon>Betaproteobacteria</taxon>
        <taxon>Burkholderiales</taxon>
        <taxon>Sphaerotilaceae</taxon>
        <taxon>Aquincola</taxon>
    </lineage>
</organism>
<evidence type="ECO:0000259" key="5">
    <source>
        <dbReference type="Pfam" id="PF13296"/>
    </source>
</evidence>
<evidence type="ECO:0000259" key="4">
    <source>
        <dbReference type="Pfam" id="PF10106"/>
    </source>
</evidence>
<dbReference type="Gene3D" id="4.10.220.110">
    <property type="match status" value="1"/>
</dbReference>
<dbReference type="Gene3D" id="2.30.110.50">
    <property type="match status" value="1"/>
</dbReference>
<dbReference type="Pfam" id="PF10106">
    <property type="entry name" value="DUF2345"/>
    <property type="match status" value="1"/>
</dbReference>
<dbReference type="Proteomes" id="UP001056201">
    <property type="component" value="Chromosome 1"/>
</dbReference>
<dbReference type="RefSeq" id="WP_250194259.1">
    <property type="nucleotide sequence ID" value="NZ_CP097635.1"/>
</dbReference>
<dbReference type="InterPro" id="IPR006531">
    <property type="entry name" value="Gp5/Vgr_OB"/>
</dbReference>
<feature type="compositionally biased region" description="Low complexity" evidence="2">
    <location>
        <begin position="723"/>
        <end position="732"/>
    </location>
</feature>
<evidence type="ECO:0000256" key="1">
    <source>
        <dbReference type="ARBA" id="ARBA00005558"/>
    </source>
</evidence>
<dbReference type="NCBIfam" id="TIGR03361">
    <property type="entry name" value="VI_Rhs_Vgr"/>
    <property type="match status" value="1"/>
</dbReference>
<name>A0ABY4S0M5_AQUTE</name>
<proteinExistence type="inferred from homology"/>
<evidence type="ECO:0000313" key="6">
    <source>
        <dbReference type="EMBL" id="URI05994.1"/>
    </source>
</evidence>
<dbReference type="InterPro" id="IPR037026">
    <property type="entry name" value="Vgr_OB-fold_dom_sf"/>
</dbReference>